<gene>
    <name evidence="2" type="ORF">H9624_04600</name>
</gene>
<evidence type="ECO:0000259" key="1">
    <source>
        <dbReference type="Pfam" id="PF00535"/>
    </source>
</evidence>
<dbReference type="SUPFAM" id="SSF53448">
    <property type="entry name" value="Nucleotide-diphospho-sugar transferases"/>
    <property type="match status" value="1"/>
</dbReference>
<organism evidence="2 3">
    <name type="scientific">Oceanitalea stevensii</name>
    <dbReference type="NCBI Taxonomy" id="2763072"/>
    <lineage>
        <taxon>Bacteria</taxon>
        <taxon>Bacillati</taxon>
        <taxon>Actinomycetota</taxon>
        <taxon>Actinomycetes</taxon>
        <taxon>Micrococcales</taxon>
        <taxon>Bogoriellaceae</taxon>
        <taxon>Georgenia</taxon>
    </lineage>
</organism>
<reference evidence="2 3" key="1">
    <citation type="submission" date="2020-08" db="EMBL/GenBank/DDBJ databases">
        <title>A Genomic Blueprint of the Chicken Gut Microbiome.</title>
        <authorList>
            <person name="Gilroy R."/>
            <person name="Ravi A."/>
            <person name="Getino M."/>
            <person name="Pursley I."/>
            <person name="Horton D.L."/>
            <person name="Alikhan N.-F."/>
            <person name="Baker D."/>
            <person name="Gharbi K."/>
            <person name="Hall N."/>
            <person name="Watson M."/>
            <person name="Adriaenssens E.M."/>
            <person name="Foster-Nyarko E."/>
            <person name="Jarju S."/>
            <person name="Secka A."/>
            <person name="Antonio M."/>
            <person name="Oren A."/>
            <person name="Chaudhuri R."/>
            <person name="La Ragione R.M."/>
            <person name="Hildebrand F."/>
            <person name="Pallen M.J."/>
        </authorList>
    </citation>
    <scope>NUCLEOTIDE SEQUENCE [LARGE SCALE GENOMIC DNA]</scope>
    <source>
        <strain evidence="2 3">Sa1BUA1</strain>
    </source>
</reference>
<sequence>MHAQPKVSVVVPVRDDPRLSSCLDALGRQSYPAELVEVIVADNGDDPAVRALVDARPGVRYVAEPAGGSYTARNAAVLVSTGDVLAFTDSDCLPEPGWLEQAVRGLADGADIVAGHVAVYARDAARPHPVEAYELVHAFPQQTYVSRSGASVTANMCTTRAAFDATGPFRSELRSGADIEWAQRANRLGLRTVYCADAVVHHPARDSYAALRTKLRRVIAGRHERDVLDGHDSPAPWPAARSLVPPLGAVRRARRAPQLVSTRARAAFLVGEVYHRYVAAWVAADLAARDRLRRRRARAAAPAGSR</sequence>
<evidence type="ECO:0000313" key="3">
    <source>
        <dbReference type="Proteomes" id="UP000661894"/>
    </source>
</evidence>
<dbReference type="InterPro" id="IPR001173">
    <property type="entry name" value="Glyco_trans_2-like"/>
</dbReference>
<dbReference type="Pfam" id="PF00535">
    <property type="entry name" value="Glycos_transf_2"/>
    <property type="match status" value="1"/>
</dbReference>
<dbReference type="EMBL" id="JACSPO010000001">
    <property type="protein sequence ID" value="MBD8061603.1"/>
    <property type="molecule type" value="Genomic_DNA"/>
</dbReference>
<name>A0ABR8Z0P3_9MICO</name>
<feature type="domain" description="Glycosyltransferase 2-like" evidence="1">
    <location>
        <begin position="8"/>
        <end position="157"/>
    </location>
</feature>
<keyword evidence="3" id="KW-1185">Reference proteome</keyword>
<dbReference type="InterPro" id="IPR029044">
    <property type="entry name" value="Nucleotide-diphossugar_trans"/>
</dbReference>
<proteinExistence type="predicted"/>
<accession>A0ABR8Z0P3</accession>
<protein>
    <submittedName>
        <fullName evidence="2">Glycosyltransferase</fullName>
    </submittedName>
</protein>
<dbReference type="PANTHER" id="PTHR43685:SF2">
    <property type="entry name" value="GLYCOSYLTRANSFERASE 2-LIKE DOMAIN-CONTAINING PROTEIN"/>
    <property type="match status" value="1"/>
</dbReference>
<dbReference type="Proteomes" id="UP000661894">
    <property type="component" value="Unassembled WGS sequence"/>
</dbReference>
<comment type="caution">
    <text evidence="2">The sequence shown here is derived from an EMBL/GenBank/DDBJ whole genome shotgun (WGS) entry which is preliminary data.</text>
</comment>
<dbReference type="RefSeq" id="WP_251838699.1">
    <property type="nucleotide sequence ID" value="NZ_JACSPO010000001.1"/>
</dbReference>
<dbReference type="PANTHER" id="PTHR43685">
    <property type="entry name" value="GLYCOSYLTRANSFERASE"/>
    <property type="match status" value="1"/>
</dbReference>
<evidence type="ECO:0000313" key="2">
    <source>
        <dbReference type="EMBL" id="MBD8061603.1"/>
    </source>
</evidence>
<dbReference type="Gene3D" id="3.90.550.10">
    <property type="entry name" value="Spore Coat Polysaccharide Biosynthesis Protein SpsA, Chain A"/>
    <property type="match status" value="1"/>
</dbReference>
<dbReference type="InterPro" id="IPR050834">
    <property type="entry name" value="Glycosyltransf_2"/>
</dbReference>